<dbReference type="AlphaFoldDB" id="A0A6M3J2B7"/>
<proteinExistence type="predicted"/>
<reference evidence="2" key="1">
    <citation type="submission" date="2020-03" db="EMBL/GenBank/DDBJ databases">
        <title>The deep terrestrial virosphere.</title>
        <authorList>
            <person name="Holmfeldt K."/>
            <person name="Nilsson E."/>
            <person name="Simone D."/>
            <person name="Lopez-Fernandez M."/>
            <person name="Wu X."/>
            <person name="de Brujin I."/>
            <person name="Lundin D."/>
            <person name="Andersson A."/>
            <person name="Bertilsson S."/>
            <person name="Dopson M."/>
        </authorList>
    </citation>
    <scope>NUCLEOTIDE SEQUENCE</scope>
    <source>
        <strain evidence="2">MM415B00627</strain>
    </source>
</reference>
<protein>
    <submittedName>
        <fullName evidence="2">Uncharacterized protein</fullName>
    </submittedName>
</protein>
<evidence type="ECO:0000313" key="2">
    <source>
        <dbReference type="EMBL" id="QJA63465.1"/>
    </source>
</evidence>
<gene>
    <name evidence="2" type="ORF">MM415B00627_0047</name>
</gene>
<sequence>MELATLAEFRYIPRWRGNREAAEGQRGSVVLTPLTGIDVLIDRTDEDMRSWADRRLKPIGARDAHLKMLIPSLDMIALRVLRVIDDHTLGCDGWLLHGEPVDDVVEVILRGFPGTGYGSERVPCSACKGLGVVSPTQPPSGAPGPSCEVCKGLGTVDGNPQSLMMELNTALAEASVLTEDELGNWMRPSAGTASTAPPSAMPAGTAASPAPASTPEATIEEEKESASAS</sequence>
<accession>A0A6M3J2B7</accession>
<feature type="compositionally biased region" description="Low complexity" evidence="1">
    <location>
        <begin position="188"/>
        <end position="217"/>
    </location>
</feature>
<evidence type="ECO:0000256" key="1">
    <source>
        <dbReference type="SAM" id="MobiDB-lite"/>
    </source>
</evidence>
<organism evidence="2">
    <name type="scientific">viral metagenome</name>
    <dbReference type="NCBI Taxonomy" id="1070528"/>
    <lineage>
        <taxon>unclassified sequences</taxon>
        <taxon>metagenomes</taxon>
        <taxon>organismal metagenomes</taxon>
    </lineage>
</organism>
<feature type="region of interest" description="Disordered" evidence="1">
    <location>
        <begin position="185"/>
        <end position="229"/>
    </location>
</feature>
<name>A0A6M3J2B7_9ZZZZ</name>
<dbReference type="EMBL" id="MT141497">
    <property type="protein sequence ID" value="QJA63465.1"/>
    <property type="molecule type" value="Genomic_DNA"/>
</dbReference>